<name>A0A8J2KZR9_9HEXA</name>
<feature type="signal peptide" evidence="1">
    <location>
        <begin position="1"/>
        <end position="17"/>
    </location>
</feature>
<feature type="non-terminal residue" evidence="2">
    <location>
        <position position="1"/>
    </location>
</feature>
<evidence type="ECO:0000313" key="2">
    <source>
        <dbReference type="EMBL" id="CAG7823808.1"/>
    </source>
</evidence>
<sequence length="48" mass="5533">ARILLVFLLKSLKIAFSKSMTAIEKYIENWNFAETSKCDLATTHRVTE</sequence>
<protein>
    <submittedName>
        <fullName evidence="2">Uncharacterized protein</fullName>
    </submittedName>
</protein>
<gene>
    <name evidence="2" type="ORF">AFUS01_LOCUS34000</name>
</gene>
<evidence type="ECO:0000256" key="1">
    <source>
        <dbReference type="SAM" id="SignalP"/>
    </source>
</evidence>
<dbReference type="EMBL" id="CAJVCH010530644">
    <property type="protein sequence ID" value="CAG7823808.1"/>
    <property type="molecule type" value="Genomic_DNA"/>
</dbReference>
<evidence type="ECO:0000313" key="3">
    <source>
        <dbReference type="Proteomes" id="UP000708208"/>
    </source>
</evidence>
<dbReference type="AlphaFoldDB" id="A0A8J2KZR9"/>
<accession>A0A8J2KZR9</accession>
<keyword evidence="3" id="KW-1185">Reference proteome</keyword>
<keyword evidence="1" id="KW-0732">Signal</keyword>
<feature type="chain" id="PRO_5035321592" evidence="1">
    <location>
        <begin position="18"/>
        <end position="48"/>
    </location>
</feature>
<organism evidence="2 3">
    <name type="scientific">Allacma fusca</name>
    <dbReference type="NCBI Taxonomy" id="39272"/>
    <lineage>
        <taxon>Eukaryota</taxon>
        <taxon>Metazoa</taxon>
        <taxon>Ecdysozoa</taxon>
        <taxon>Arthropoda</taxon>
        <taxon>Hexapoda</taxon>
        <taxon>Collembola</taxon>
        <taxon>Symphypleona</taxon>
        <taxon>Sminthuridae</taxon>
        <taxon>Allacma</taxon>
    </lineage>
</organism>
<reference evidence="2" key="1">
    <citation type="submission" date="2021-06" db="EMBL/GenBank/DDBJ databases">
        <authorList>
            <person name="Hodson N. C."/>
            <person name="Mongue J. A."/>
            <person name="Jaron S. K."/>
        </authorList>
    </citation>
    <scope>NUCLEOTIDE SEQUENCE</scope>
</reference>
<comment type="caution">
    <text evidence="2">The sequence shown here is derived from an EMBL/GenBank/DDBJ whole genome shotgun (WGS) entry which is preliminary data.</text>
</comment>
<proteinExistence type="predicted"/>
<dbReference type="Proteomes" id="UP000708208">
    <property type="component" value="Unassembled WGS sequence"/>
</dbReference>